<feature type="transmembrane region" description="Helical" evidence="7">
    <location>
        <begin position="194"/>
        <end position="213"/>
    </location>
</feature>
<feature type="transmembrane region" description="Helical" evidence="7">
    <location>
        <begin position="267"/>
        <end position="291"/>
    </location>
</feature>
<feature type="transmembrane region" description="Helical" evidence="7">
    <location>
        <begin position="34"/>
        <end position="55"/>
    </location>
</feature>
<sequence length="432" mass="44855">MTSSPTISPPGPRRSLLRRGSGARGAASGLEGNALALMISTASTGLLGLVFWTVAARGFPAAEVGRASAVISSATMLASLATLSLGGMFERFLPLTGHRTRSLIVAGYTVTSIAAVLFGAGFLVLGSQSVLHGTAEHVMFPAFVVILTMFGLQDFVLTGLRGARWVAVKNVSYAVVKLAAVALLAASGSATAIVLGWMIPALVGLLVINAVLFTRGLRGITGEPDLPPVRELRVYFGVTYLTSAVATATPLLLPLIVIGLLGAEANAVFNLVWTLTSGCVLLVGATTGAFVVEAVRDRAALRSLIRRFVRILALVAAAGMAVLILAAPVYLEIVGPEYAEFGPALARVLALALPATAVLMLYNSLARVLGRLKMLVVVQLVTASLVIGLSFPAVHAWGMVGVGWSFLIGESVAALVASVPLYRMLRSLRTDS</sequence>
<feature type="transmembrane region" description="Helical" evidence="7">
    <location>
        <begin position="234"/>
        <end position="261"/>
    </location>
</feature>
<feature type="transmembrane region" description="Helical" evidence="7">
    <location>
        <begin position="374"/>
        <end position="397"/>
    </location>
</feature>
<evidence type="ECO:0000256" key="7">
    <source>
        <dbReference type="SAM" id="Phobius"/>
    </source>
</evidence>
<feature type="transmembrane region" description="Helical" evidence="7">
    <location>
        <begin position="403"/>
        <end position="422"/>
    </location>
</feature>
<feature type="region of interest" description="Disordered" evidence="6">
    <location>
        <begin position="1"/>
        <end position="24"/>
    </location>
</feature>
<keyword evidence="4 7" id="KW-1133">Transmembrane helix</keyword>
<organism evidence="8 9">
    <name type="scientific">Nakamurella alba</name>
    <dbReference type="NCBI Taxonomy" id="2665158"/>
    <lineage>
        <taxon>Bacteria</taxon>
        <taxon>Bacillati</taxon>
        <taxon>Actinomycetota</taxon>
        <taxon>Actinomycetes</taxon>
        <taxon>Nakamurellales</taxon>
        <taxon>Nakamurellaceae</taxon>
        <taxon>Nakamurella</taxon>
    </lineage>
</organism>
<keyword evidence="9" id="KW-1185">Reference proteome</keyword>
<feature type="transmembrane region" description="Helical" evidence="7">
    <location>
        <begin position="311"/>
        <end position="331"/>
    </location>
</feature>
<comment type="caution">
    <text evidence="8">The sequence shown here is derived from an EMBL/GenBank/DDBJ whole genome shotgun (WGS) entry which is preliminary data.</text>
</comment>
<evidence type="ECO:0000256" key="2">
    <source>
        <dbReference type="ARBA" id="ARBA00022475"/>
    </source>
</evidence>
<feature type="transmembrane region" description="Helical" evidence="7">
    <location>
        <begin position="138"/>
        <end position="158"/>
    </location>
</feature>
<feature type="transmembrane region" description="Helical" evidence="7">
    <location>
        <begin position="101"/>
        <end position="126"/>
    </location>
</feature>
<reference evidence="8 9" key="1">
    <citation type="submission" date="2019-11" db="EMBL/GenBank/DDBJ databases">
        <authorList>
            <person name="Jiang L.-Q."/>
        </authorList>
    </citation>
    <scope>NUCLEOTIDE SEQUENCE [LARGE SCALE GENOMIC DNA]</scope>
    <source>
        <strain evidence="8 9">YIM 132087</strain>
    </source>
</reference>
<protein>
    <submittedName>
        <fullName evidence="8">Lipopolysaccharide biosynthesis protein</fullName>
    </submittedName>
</protein>
<comment type="subcellular location">
    <subcellularLocation>
        <location evidence="1">Cell membrane</location>
        <topology evidence="1">Multi-pass membrane protein</topology>
    </subcellularLocation>
</comment>
<name>A0A7K1FL71_9ACTN</name>
<dbReference type="InterPro" id="IPR050833">
    <property type="entry name" value="Poly_Biosynth_Transport"/>
</dbReference>
<evidence type="ECO:0000256" key="5">
    <source>
        <dbReference type="ARBA" id="ARBA00023136"/>
    </source>
</evidence>
<feature type="transmembrane region" description="Helical" evidence="7">
    <location>
        <begin position="67"/>
        <end position="89"/>
    </location>
</feature>
<evidence type="ECO:0000256" key="3">
    <source>
        <dbReference type="ARBA" id="ARBA00022692"/>
    </source>
</evidence>
<evidence type="ECO:0000313" key="9">
    <source>
        <dbReference type="Proteomes" id="UP000460221"/>
    </source>
</evidence>
<accession>A0A7K1FL71</accession>
<dbReference type="PANTHER" id="PTHR30250:SF11">
    <property type="entry name" value="O-ANTIGEN TRANSPORTER-RELATED"/>
    <property type="match status" value="1"/>
</dbReference>
<gene>
    <name evidence="8" type="ORF">GIS00_13170</name>
</gene>
<evidence type="ECO:0000256" key="4">
    <source>
        <dbReference type="ARBA" id="ARBA00022989"/>
    </source>
</evidence>
<keyword evidence="5 7" id="KW-0472">Membrane</keyword>
<dbReference type="GO" id="GO:0005886">
    <property type="term" value="C:plasma membrane"/>
    <property type="evidence" value="ECO:0007669"/>
    <property type="project" value="UniProtKB-SubCell"/>
</dbReference>
<dbReference type="PANTHER" id="PTHR30250">
    <property type="entry name" value="PST FAMILY PREDICTED COLANIC ACID TRANSPORTER"/>
    <property type="match status" value="1"/>
</dbReference>
<dbReference type="EMBL" id="WLYK01000005">
    <property type="protein sequence ID" value="MTD14891.1"/>
    <property type="molecule type" value="Genomic_DNA"/>
</dbReference>
<dbReference type="Proteomes" id="UP000460221">
    <property type="component" value="Unassembled WGS sequence"/>
</dbReference>
<keyword evidence="2" id="KW-1003">Cell membrane</keyword>
<evidence type="ECO:0000256" key="1">
    <source>
        <dbReference type="ARBA" id="ARBA00004651"/>
    </source>
</evidence>
<evidence type="ECO:0000256" key="6">
    <source>
        <dbReference type="SAM" id="MobiDB-lite"/>
    </source>
</evidence>
<dbReference type="AlphaFoldDB" id="A0A7K1FL71"/>
<proteinExistence type="predicted"/>
<keyword evidence="3 7" id="KW-0812">Transmembrane</keyword>
<feature type="transmembrane region" description="Helical" evidence="7">
    <location>
        <begin position="343"/>
        <end position="362"/>
    </location>
</feature>
<evidence type="ECO:0000313" key="8">
    <source>
        <dbReference type="EMBL" id="MTD14891.1"/>
    </source>
</evidence>
<dbReference type="RefSeq" id="WP_154768891.1">
    <property type="nucleotide sequence ID" value="NZ_WLYK01000005.1"/>
</dbReference>